<feature type="transmembrane region" description="Helical" evidence="6">
    <location>
        <begin position="301"/>
        <end position="317"/>
    </location>
</feature>
<keyword evidence="3 6" id="KW-0812">Transmembrane</keyword>
<evidence type="ECO:0000256" key="4">
    <source>
        <dbReference type="ARBA" id="ARBA00022989"/>
    </source>
</evidence>
<dbReference type="Pfam" id="PF00753">
    <property type="entry name" value="Lactamase_B"/>
    <property type="match status" value="1"/>
</dbReference>
<dbReference type="AlphaFoldDB" id="A0A3D9UHH2"/>
<dbReference type="InterPro" id="IPR036866">
    <property type="entry name" value="RibonucZ/Hydroxyglut_hydro"/>
</dbReference>
<feature type="transmembrane region" description="Helical" evidence="6">
    <location>
        <begin position="499"/>
        <end position="516"/>
    </location>
</feature>
<dbReference type="InterPro" id="IPR052159">
    <property type="entry name" value="Competence_DNA_uptake"/>
</dbReference>
<feature type="transmembrane region" description="Helical" evidence="6">
    <location>
        <begin position="374"/>
        <end position="392"/>
    </location>
</feature>
<dbReference type="Gene3D" id="3.60.15.10">
    <property type="entry name" value="Ribonuclease Z/Hydroxyacylglutathione hydrolase-like"/>
    <property type="match status" value="1"/>
</dbReference>
<comment type="subcellular location">
    <subcellularLocation>
        <location evidence="1">Cell membrane</location>
        <topology evidence="1">Multi-pass membrane protein</topology>
    </subcellularLocation>
</comment>
<dbReference type="InterPro" id="IPR004797">
    <property type="entry name" value="Competence_ComEC/Rec2"/>
</dbReference>
<evidence type="ECO:0000313" key="9">
    <source>
        <dbReference type="Proteomes" id="UP000256294"/>
    </source>
</evidence>
<keyword evidence="5 6" id="KW-0472">Membrane</keyword>
<gene>
    <name evidence="8" type="ORF">BDD26_3708</name>
</gene>
<keyword evidence="4 6" id="KW-1133">Transmembrane helix</keyword>
<dbReference type="InterPro" id="IPR001279">
    <property type="entry name" value="Metallo-B-lactamas"/>
</dbReference>
<keyword evidence="2" id="KW-1003">Cell membrane</keyword>
<dbReference type="SMART" id="SM00849">
    <property type="entry name" value="Lactamase_B"/>
    <property type="match status" value="1"/>
</dbReference>
<organism evidence="8 9">
    <name type="scientific">Xenorhabdus cabanillasii</name>
    <dbReference type="NCBI Taxonomy" id="351673"/>
    <lineage>
        <taxon>Bacteria</taxon>
        <taxon>Pseudomonadati</taxon>
        <taxon>Pseudomonadota</taxon>
        <taxon>Gammaproteobacteria</taxon>
        <taxon>Enterobacterales</taxon>
        <taxon>Morganellaceae</taxon>
        <taxon>Xenorhabdus</taxon>
    </lineage>
</organism>
<feature type="transmembrane region" description="Helical" evidence="6">
    <location>
        <begin position="6"/>
        <end position="28"/>
    </location>
</feature>
<dbReference type="InterPro" id="IPR035681">
    <property type="entry name" value="ComA-like_MBL"/>
</dbReference>
<evidence type="ECO:0000313" key="8">
    <source>
        <dbReference type="EMBL" id="REF28746.1"/>
    </source>
</evidence>
<feature type="transmembrane region" description="Helical" evidence="6">
    <location>
        <begin position="40"/>
        <end position="60"/>
    </location>
</feature>
<evidence type="ECO:0000256" key="6">
    <source>
        <dbReference type="SAM" id="Phobius"/>
    </source>
</evidence>
<dbReference type="RefSeq" id="WP_115827343.1">
    <property type="nucleotide sequence ID" value="NZ_QTUB01000001.1"/>
</dbReference>
<feature type="transmembrane region" description="Helical" evidence="6">
    <location>
        <begin position="267"/>
        <end position="289"/>
    </location>
</feature>
<dbReference type="PANTHER" id="PTHR30619:SF1">
    <property type="entry name" value="RECOMBINATION PROTEIN 2"/>
    <property type="match status" value="1"/>
</dbReference>
<keyword evidence="9" id="KW-1185">Reference proteome</keyword>
<protein>
    <submittedName>
        <fullName evidence="8">Competence protein ComEC</fullName>
    </submittedName>
</protein>
<dbReference type="SUPFAM" id="SSF56281">
    <property type="entry name" value="Metallo-hydrolase/oxidoreductase"/>
    <property type="match status" value="1"/>
</dbReference>
<dbReference type="NCBIfam" id="TIGR00361">
    <property type="entry name" value="ComEC_Rec2"/>
    <property type="match status" value="1"/>
</dbReference>
<evidence type="ECO:0000259" key="7">
    <source>
        <dbReference type="SMART" id="SM00849"/>
    </source>
</evidence>
<feature type="transmembrane region" description="Helical" evidence="6">
    <location>
        <begin position="413"/>
        <end position="433"/>
    </location>
</feature>
<dbReference type="PANTHER" id="PTHR30619">
    <property type="entry name" value="DNA INTERNALIZATION/COMPETENCE PROTEIN COMEC/REC2"/>
    <property type="match status" value="1"/>
</dbReference>
<reference evidence="8 9" key="1">
    <citation type="submission" date="2018-08" db="EMBL/GenBank/DDBJ databases">
        <title>Genomic Encyclopedia of Archaeal and Bacterial Type Strains, Phase II (KMG-II): from individual species to whole genera.</title>
        <authorList>
            <person name="Goeker M."/>
        </authorList>
    </citation>
    <scope>NUCLEOTIDE SEQUENCE [LARGE SCALE GENOMIC DNA]</scope>
    <source>
        <strain evidence="8 9">DSM 17905</strain>
    </source>
</reference>
<feature type="transmembrane region" description="Helical" evidence="6">
    <location>
        <begin position="474"/>
        <end position="493"/>
    </location>
</feature>
<dbReference type="Proteomes" id="UP000256294">
    <property type="component" value="Unassembled WGS sequence"/>
</dbReference>
<feature type="transmembrane region" description="Helical" evidence="6">
    <location>
        <begin position="439"/>
        <end position="462"/>
    </location>
</feature>
<evidence type="ECO:0000256" key="3">
    <source>
        <dbReference type="ARBA" id="ARBA00022692"/>
    </source>
</evidence>
<dbReference type="CDD" id="cd07731">
    <property type="entry name" value="ComA-like_MBL-fold"/>
    <property type="match status" value="1"/>
</dbReference>
<dbReference type="NCBIfam" id="TIGR00360">
    <property type="entry name" value="ComEC_N-term"/>
    <property type="match status" value="1"/>
</dbReference>
<dbReference type="EMBL" id="QTUB01000001">
    <property type="protein sequence ID" value="REF28746.1"/>
    <property type="molecule type" value="Genomic_DNA"/>
</dbReference>
<comment type="caution">
    <text evidence="8">The sequence shown here is derived from an EMBL/GenBank/DDBJ whole genome shotgun (WGS) entry which is preliminary data.</text>
</comment>
<evidence type="ECO:0000256" key="5">
    <source>
        <dbReference type="ARBA" id="ARBA00023136"/>
    </source>
</evidence>
<accession>A0A3D9UHH2</accession>
<dbReference type="GO" id="GO:0005886">
    <property type="term" value="C:plasma membrane"/>
    <property type="evidence" value="ECO:0007669"/>
    <property type="project" value="UniProtKB-SubCell"/>
</dbReference>
<dbReference type="InterPro" id="IPR004477">
    <property type="entry name" value="ComEC_N"/>
</dbReference>
<evidence type="ECO:0000256" key="2">
    <source>
        <dbReference type="ARBA" id="ARBA00022475"/>
    </source>
</evidence>
<dbReference type="GO" id="GO:0030420">
    <property type="term" value="P:establishment of competence for transformation"/>
    <property type="evidence" value="ECO:0007669"/>
    <property type="project" value="InterPro"/>
</dbReference>
<feature type="transmembrane region" description="Helical" evidence="6">
    <location>
        <begin position="352"/>
        <end position="368"/>
    </location>
</feature>
<dbReference type="NCBIfam" id="NF008580">
    <property type="entry name" value="PRK11539.1"/>
    <property type="match status" value="1"/>
</dbReference>
<proteinExistence type="predicted"/>
<dbReference type="Pfam" id="PF03772">
    <property type="entry name" value="Competence"/>
    <property type="match status" value="1"/>
</dbReference>
<evidence type="ECO:0000256" key="1">
    <source>
        <dbReference type="ARBA" id="ARBA00004651"/>
    </source>
</evidence>
<name>A0A3D9UHH2_9GAMM</name>
<sequence length="801" mass="92518">MQQTILFLSTAFLSILRKLFLKIFRKLLCRESFWKKPLPIINLNQAAAVIILGTVPLLIFGELPQYAELLALAGVAIVLWFIPYKISRLISLILWVLIWGSWHGHNILTQMIYFSETTRSATVIVDSASLNEADREEKTRYRIKLIESDGKYIVPGLYASVLWNSSIPLCAGQKWQVTMKLRPVHAQLNQGGYDIQRYALSIRQPLNGKIIKANLLNDNCSFRQKLINELAPEIQSLKQAGITLALLFGERAWLDKQTRLLLQQTGIAHLMAISGLHITIASLFGWGFARGFQLCFPAKWIGFRFPLLMGWLTAMLYGWLSGWGIPAIRAMLGLTLWIYLRCRNYFCFSWQWALWSAALILLFDPLAILSDSFWLSFFAVMALLFWFHWMPLPEKIRYGWRWGWLRGLHMQSGMMLMLLPLQLLLFQGINIASLIANLWAVPIISFLTVPLIMLTLLSALLPLDQLIQPFLWQLVDYTISFALIPLPVLTHSWTETGHIPFFITFASWFFVIAWRLGWWKSYAVLLCASVGATLCYFKRDDEFQWRFSMLDVGHGLSVVIDKGGKAILFDTGNRWETGSMAEKVIQPYLRWHRLTPEQIILSHDHLDHTGGVEYLREKYPNIQIRSSSIGGHAHLPCIRGEKWIWQELTFQVIWPLEKAENVGNNQSCVIRIDDGKHSLLLTGDLEKQGEYRLLGLERENLNATFLQVPHHGSNTSSTTAFIHRVRSEYALVSVARYSPWKLPSMKVRQRYKNAKIQWYSTAFSGQITGYIYHDHIKLEGYRQQLISRWYHQWFGIRGDHE</sequence>
<feature type="domain" description="Metallo-beta-lactamase" evidence="7">
    <location>
        <begin position="554"/>
        <end position="736"/>
    </location>
</feature>